<feature type="compositionally biased region" description="Basic residues" evidence="1">
    <location>
        <begin position="40"/>
        <end position="59"/>
    </location>
</feature>
<comment type="caution">
    <text evidence="2">The sequence shown here is derived from an EMBL/GenBank/DDBJ whole genome shotgun (WGS) entry which is preliminary data.</text>
</comment>
<name>A0A375C9Q8_9BURK</name>
<proteinExistence type="predicted"/>
<organism evidence="2">
    <name type="scientific">Cupriavidus taiwanensis</name>
    <dbReference type="NCBI Taxonomy" id="164546"/>
    <lineage>
        <taxon>Bacteria</taxon>
        <taxon>Pseudomonadati</taxon>
        <taxon>Pseudomonadota</taxon>
        <taxon>Betaproteobacteria</taxon>
        <taxon>Burkholderiales</taxon>
        <taxon>Burkholderiaceae</taxon>
        <taxon>Cupriavidus</taxon>
    </lineage>
</organism>
<feature type="region of interest" description="Disordered" evidence="1">
    <location>
        <begin position="30"/>
        <end position="68"/>
    </location>
</feature>
<dbReference type="Proteomes" id="UP000257016">
    <property type="component" value="Unassembled WGS sequence"/>
</dbReference>
<evidence type="ECO:0000256" key="1">
    <source>
        <dbReference type="SAM" id="MobiDB-lite"/>
    </source>
</evidence>
<reference evidence="2" key="1">
    <citation type="submission" date="2018-01" db="EMBL/GenBank/DDBJ databases">
        <authorList>
            <person name="Clerissi C."/>
        </authorList>
    </citation>
    <scope>NUCLEOTIDE SEQUENCE</scope>
    <source>
        <strain evidence="2">Cupriavidus taiwanensis LMG 19430</strain>
    </source>
</reference>
<gene>
    <name evidence="2" type="ORF">CBM2586_B10565</name>
</gene>
<protein>
    <submittedName>
        <fullName evidence="2">Uncharacterized protein</fullName>
    </submittedName>
</protein>
<dbReference type="EMBL" id="OFSN01000015">
    <property type="protein sequence ID" value="SOY65970.1"/>
    <property type="molecule type" value="Genomic_DNA"/>
</dbReference>
<sequence>MPEPRRKRAGAMRQDGSAFATETVNIDDGAVHNPGACGQHARHADKKIPRLKSGKRRRAVPGDVVQRG</sequence>
<dbReference type="AlphaFoldDB" id="A0A375C9Q8"/>
<accession>A0A375C9Q8</accession>
<evidence type="ECO:0000313" key="2">
    <source>
        <dbReference type="EMBL" id="SOY65970.1"/>
    </source>
</evidence>